<dbReference type="Proteomes" id="UP000184164">
    <property type="component" value="Unassembled WGS sequence"/>
</dbReference>
<reference evidence="3" key="1">
    <citation type="submission" date="2016-11" db="EMBL/GenBank/DDBJ databases">
        <authorList>
            <person name="Varghese N."/>
            <person name="Submissions S."/>
        </authorList>
    </citation>
    <scope>NUCLEOTIDE SEQUENCE [LARGE SCALE GENOMIC DNA]</scope>
    <source>
        <strain evidence="3">DSM 26910</strain>
    </source>
</reference>
<dbReference type="EMBL" id="FQUM01000013">
    <property type="protein sequence ID" value="SHF92244.1"/>
    <property type="molecule type" value="Genomic_DNA"/>
</dbReference>
<dbReference type="InterPro" id="IPR008490">
    <property type="entry name" value="Transposase_InsH_N"/>
</dbReference>
<name>A0A1M5FLD5_9BACT</name>
<accession>A0A1M5FLD5</accession>
<evidence type="ECO:0000259" key="1">
    <source>
        <dbReference type="Pfam" id="PF05598"/>
    </source>
</evidence>
<sequence length="131" mass="14979">MNKNTQPTLADSICDLRSRKIKSTFFHQINELLDWESLTAIINAHYTKGTSATGTPAYDGLLLFKVCLLQTWYGLSDYEVEDRINDSISFSYFCGMHIDQVSPDHSTISRFRTLMTKKKPMKNFSKKSIGN</sequence>
<evidence type="ECO:0000313" key="2">
    <source>
        <dbReference type="EMBL" id="SHF92244.1"/>
    </source>
</evidence>
<organism evidence="2 3">
    <name type="scientific">Mariniphaga anaerophila</name>
    <dbReference type="NCBI Taxonomy" id="1484053"/>
    <lineage>
        <taxon>Bacteria</taxon>
        <taxon>Pseudomonadati</taxon>
        <taxon>Bacteroidota</taxon>
        <taxon>Bacteroidia</taxon>
        <taxon>Marinilabiliales</taxon>
        <taxon>Prolixibacteraceae</taxon>
        <taxon>Mariniphaga</taxon>
    </lineage>
</organism>
<dbReference type="AlphaFoldDB" id="A0A1M5FLD5"/>
<keyword evidence="3" id="KW-1185">Reference proteome</keyword>
<protein>
    <submittedName>
        <fullName evidence="2">Transposase domain</fullName>
    </submittedName>
</protein>
<gene>
    <name evidence="2" type="ORF">SAMN05444274_11329</name>
</gene>
<dbReference type="Pfam" id="PF05598">
    <property type="entry name" value="DUF772"/>
    <property type="match status" value="1"/>
</dbReference>
<dbReference type="PANTHER" id="PTHR35604">
    <property type="entry name" value="TRANSPOSASE INSH FOR INSERTION SEQUENCE ELEMENT IS5A-RELATED"/>
    <property type="match status" value="1"/>
</dbReference>
<proteinExistence type="predicted"/>
<dbReference type="PANTHER" id="PTHR35604:SF2">
    <property type="entry name" value="TRANSPOSASE INSH FOR INSERTION SEQUENCE ELEMENT IS5A-RELATED"/>
    <property type="match status" value="1"/>
</dbReference>
<evidence type="ECO:0000313" key="3">
    <source>
        <dbReference type="Proteomes" id="UP000184164"/>
    </source>
</evidence>
<feature type="domain" description="Transposase InsH N-terminal" evidence="1">
    <location>
        <begin position="19"/>
        <end position="113"/>
    </location>
</feature>